<dbReference type="SUPFAM" id="SSF51445">
    <property type="entry name" value="(Trans)glycosidases"/>
    <property type="match status" value="1"/>
</dbReference>
<dbReference type="HOGENOM" id="CLU_023945_0_0_1"/>
<feature type="transmembrane region" description="Helical" evidence="1">
    <location>
        <begin position="668"/>
        <end position="688"/>
    </location>
</feature>
<dbReference type="Proteomes" id="UP000015241">
    <property type="component" value="Unassembled WGS sequence"/>
</dbReference>
<dbReference type="InterPro" id="IPR031728">
    <property type="entry name" value="GlcAase_C"/>
</dbReference>
<gene>
    <name evidence="3" type="ORF">FOMPIDRAFT_91149</name>
</gene>
<reference evidence="3 4" key="1">
    <citation type="journal article" date="2012" name="Science">
        <title>The Paleozoic origin of enzymatic lignin decomposition reconstructed from 31 fungal genomes.</title>
        <authorList>
            <person name="Floudas D."/>
            <person name="Binder M."/>
            <person name="Riley R."/>
            <person name="Barry K."/>
            <person name="Blanchette R.A."/>
            <person name="Henrissat B."/>
            <person name="Martinez A.T."/>
            <person name="Otillar R."/>
            <person name="Spatafora J.W."/>
            <person name="Yadav J.S."/>
            <person name="Aerts A."/>
            <person name="Benoit I."/>
            <person name="Boyd A."/>
            <person name="Carlson A."/>
            <person name="Copeland A."/>
            <person name="Coutinho P.M."/>
            <person name="de Vries R.P."/>
            <person name="Ferreira P."/>
            <person name="Findley K."/>
            <person name="Foster B."/>
            <person name="Gaskell J."/>
            <person name="Glotzer D."/>
            <person name="Gorecki P."/>
            <person name="Heitman J."/>
            <person name="Hesse C."/>
            <person name="Hori C."/>
            <person name="Igarashi K."/>
            <person name="Jurgens J.A."/>
            <person name="Kallen N."/>
            <person name="Kersten P."/>
            <person name="Kohler A."/>
            <person name="Kuees U."/>
            <person name="Kumar T.K.A."/>
            <person name="Kuo A."/>
            <person name="LaButti K."/>
            <person name="Larrondo L.F."/>
            <person name="Lindquist E."/>
            <person name="Ling A."/>
            <person name="Lombard V."/>
            <person name="Lucas S."/>
            <person name="Lundell T."/>
            <person name="Martin R."/>
            <person name="McLaughlin D.J."/>
            <person name="Morgenstern I."/>
            <person name="Morin E."/>
            <person name="Murat C."/>
            <person name="Nagy L.G."/>
            <person name="Nolan M."/>
            <person name="Ohm R.A."/>
            <person name="Patyshakuliyeva A."/>
            <person name="Rokas A."/>
            <person name="Ruiz-Duenas F.J."/>
            <person name="Sabat G."/>
            <person name="Salamov A."/>
            <person name="Samejima M."/>
            <person name="Schmutz J."/>
            <person name="Slot J.C."/>
            <person name="St John F."/>
            <person name="Stenlid J."/>
            <person name="Sun H."/>
            <person name="Sun S."/>
            <person name="Syed K."/>
            <person name="Tsang A."/>
            <person name="Wiebenga A."/>
            <person name="Young D."/>
            <person name="Pisabarro A."/>
            <person name="Eastwood D.C."/>
            <person name="Martin F."/>
            <person name="Cullen D."/>
            <person name="Grigoriev I.V."/>
            <person name="Hibbett D.S."/>
        </authorList>
    </citation>
    <scope>NUCLEOTIDE SEQUENCE</scope>
    <source>
        <strain evidence="4">FP-58527</strain>
    </source>
</reference>
<dbReference type="eggNOG" id="ENOG502QTN4">
    <property type="taxonomic scope" value="Eukaryota"/>
</dbReference>
<evidence type="ECO:0000259" key="2">
    <source>
        <dbReference type="Pfam" id="PF16862"/>
    </source>
</evidence>
<name>S8F382_FOMSC</name>
<dbReference type="AlphaFoldDB" id="S8F382"/>
<sequence>MSVCIIIEIQSAVGHGSNDLRLKTPSELYQRLPLIPSDNAGSRHGAQTGPIAIGSTTASSDAAVETALYDPPYGSYGGYAAYNPIVLAPPPVPSSLSTKYDLVLPGSATDVHGLSIPQSGSFLGFSVEMSVVTEVVGINASFLQVPFLNLMQLVAQRGGSVNIRVGGNTQDYAVETVELTDNRGICIKKDMDDTRNPTQTPTLLFTPELMYMLANVSALVNVNWWLGIPFNDTSNWRLEIAETGEAILGDRLLGFQVGNEPDLYAVHGHRPANYSAWDYFGEFAEIIEAIAADAAIPKRNNLIAPSVSGTWTPEDVWNTGFLTSYDASLGALAVEKYPDDNCAALYPGAFGPAKDPQVVFANYLNHTSGQLLVQPYLASTALAQQNGKPFYMFETNTASCGGFPGVSDSFGATLWAADYALQMAYSNFSAANLHVGGLSDSYNPFIPPPTNESMFEGWSIGPVFYSVLAVAEALGSSNTSRVIDLNANNGSIYTPAYAIYENGTLARLALFNYVTDPSGGSTVTTTFSVGGGQTGEQGNTPQSVQVKYLAAESVSVKENITWAGQTLGNRFTVDGRLRGSEDVQTVQCEPSPGTCQVNVPAPGMALVFLSDIAYQEVEPAPSSTVTFATTSVTNALVTVTVNPSALSTSNGNGSIVLAGTDRHNGGSAASACMMLSVLIAALTGFGVLGRV</sequence>
<dbReference type="InParanoid" id="S8F382"/>
<dbReference type="STRING" id="743788.S8F382"/>
<feature type="domain" description="Beta-glucuronidase C-terminal" evidence="2">
    <location>
        <begin position="496"/>
        <end position="606"/>
    </location>
</feature>
<organism evidence="3 4">
    <name type="scientific">Fomitopsis schrenkii</name>
    <name type="common">Brown rot fungus</name>
    <dbReference type="NCBI Taxonomy" id="2126942"/>
    <lineage>
        <taxon>Eukaryota</taxon>
        <taxon>Fungi</taxon>
        <taxon>Dikarya</taxon>
        <taxon>Basidiomycota</taxon>
        <taxon>Agaricomycotina</taxon>
        <taxon>Agaricomycetes</taxon>
        <taxon>Polyporales</taxon>
        <taxon>Fomitopsis</taxon>
    </lineage>
</organism>
<evidence type="ECO:0000256" key="1">
    <source>
        <dbReference type="SAM" id="Phobius"/>
    </source>
</evidence>
<dbReference type="Gene3D" id="3.20.20.80">
    <property type="entry name" value="Glycosidases"/>
    <property type="match status" value="1"/>
</dbReference>
<dbReference type="OrthoDB" id="2796951at2759"/>
<dbReference type="InterPro" id="IPR052974">
    <property type="entry name" value="GH79_Enzymes"/>
</dbReference>
<dbReference type="PANTHER" id="PTHR36183">
    <property type="entry name" value="BETA-GLUCURONIDASE"/>
    <property type="match status" value="1"/>
</dbReference>
<evidence type="ECO:0000313" key="4">
    <source>
        <dbReference type="Proteomes" id="UP000015241"/>
    </source>
</evidence>
<keyword evidence="1" id="KW-0472">Membrane</keyword>
<keyword evidence="1" id="KW-1133">Transmembrane helix</keyword>
<dbReference type="EMBL" id="KE504192">
    <property type="protein sequence ID" value="EPS96195.1"/>
    <property type="molecule type" value="Genomic_DNA"/>
</dbReference>
<protein>
    <recommendedName>
        <fullName evidence="2">Beta-glucuronidase C-terminal domain-containing protein</fullName>
    </recommendedName>
</protein>
<dbReference type="Pfam" id="PF16862">
    <property type="entry name" value="Glyco_hydro_79C"/>
    <property type="match status" value="1"/>
</dbReference>
<dbReference type="InterPro" id="IPR017853">
    <property type="entry name" value="GH"/>
</dbReference>
<keyword evidence="1" id="KW-0812">Transmembrane</keyword>
<accession>S8F382</accession>
<keyword evidence="4" id="KW-1185">Reference proteome</keyword>
<proteinExistence type="predicted"/>
<evidence type="ECO:0000313" key="3">
    <source>
        <dbReference type="EMBL" id="EPS96195.1"/>
    </source>
</evidence>
<dbReference type="PANTHER" id="PTHR36183:SF2">
    <property type="entry name" value="BETA-GLUCURONIDASE C-TERMINAL DOMAIN-CONTAINING PROTEIN"/>
    <property type="match status" value="1"/>
</dbReference>